<dbReference type="PANTHER" id="PTHR42718:SF9">
    <property type="entry name" value="MAJOR FACILITATOR SUPERFAMILY MULTIDRUG TRANSPORTER MFSC"/>
    <property type="match status" value="1"/>
</dbReference>
<feature type="transmembrane region" description="Helical" evidence="7">
    <location>
        <begin position="69"/>
        <end position="90"/>
    </location>
</feature>
<proteinExistence type="predicted"/>
<keyword evidence="3 7" id="KW-0812">Transmembrane</keyword>
<evidence type="ECO:0000313" key="8">
    <source>
        <dbReference type="EMBL" id="CAB4883244.1"/>
    </source>
</evidence>
<evidence type="ECO:0000256" key="3">
    <source>
        <dbReference type="ARBA" id="ARBA00022692"/>
    </source>
</evidence>
<dbReference type="EMBL" id="CAFBLS010000208">
    <property type="protein sequence ID" value="CAB4883244.1"/>
    <property type="molecule type" value="Genomic_DNA"/>
</dbReference>
<evidence type="ECO:0000256" key="6">
    <source>
        <dbReference type="SAM" id="MobiDB-lite"/>
    </source>
</evidence>
<evidence type="ECO:0000256" key="7">
    <source>
        <dbReference type="SAM" id="Phobius"/>
    </source>
</evidence>
<keyword evidence="5 7" id="KW-0472">Membrane</keyword>
<evidence type="ECO:0000256" key="1">
    <source>
        <dbReference type="ARBA" id="ARBA00004141"/>
    </source>
</evidence>
<dbReference type="InterPro" id="IPR036259">
    <property type="entry name" value="MFS_trans_sf"/>
</dbReference>
<name>A0A6J7EPT6_9ZZZZ</name>
<feature type="transmembrane region" description="Helical" evidence="7">
    <location>
        <begin position="102"/>
        <end position="130"/>
    </location>
</feature>
<reference evidence="8" key="1">
    <citation type="submission" date="2020-05" db="EMBL/GenBank/DDBJ databases">
        <authorList>
            <person name="Chiriac C."/>
            <person name="Salcher M."/>
            <person name="Ghai R."/>
            <person name="Kavagutti S V."/>
        </authorList>
    </citation>
    <scope>NUCLEOTIDE SEQUENCE</scope>
</reference>
<dbReference type="GO" id="GO:0016020">
    <property type="term" value="C:membrane"/>
    <property type="evidence" value="ECO:0007669"/>
    <property type="project" value="UniProtKB-SubCell"/>
</dbReference>
<keyword evidence="4 7" id="KW-1133">Transmembrane helix</keyword>
<dbReference type="Gene3D" id="1.20.1250.20">
    <property type="entry name" value="MFS general substrate transporter like domains"/>
    <property type="match status" value="1"/>
</dbReference>
<comment type="subcellular location">
    <subcellularLocation>
        <location evidence="1">Membrane</location>
        <topology evidence="1">Multi-pass membrane protein</topology>
    </subcellularLocation>
</comment>
<dbReference type="AlphaFoldDB" id="A0A6J7EPT6"/>
<keyword evidence="2" id="KW-0813">Transport</keyword>
<gene>
    <name evidence="8" type="ORF">UFOPK3402_01503</name>
</gene>
<protein>
    <submittedName>
        <fullName evidence="8">Unannotated protein</fullName>
    </submittedName>
</protein>
<evidence type="ECO:0000256" key="5">
    <source>
        <dbReference type="ARBA" id="ARBA00023136"/>
    </source>
</evidence>
<sequence length="231" mass="22405">MLVQNVLGFTPFLAGAVSFGASVMVVTMSPLSPRVMHRIGLGPTAALGLFLAALGVLGLSSMTVHTSPAFVAACFTVMGAGMGFGMPAVSAGAMSAVPQSSVGAVAGFMNLIASVSAVLGIAVIGAISAIQVTSAWEASSTGITNASSLTPQVISGAVPEIRTTYGQETAAVAGQAYLVGVTDALRIAATGVAVAGAVAIPLLGRRGRAPSGSAPARTASAAAPPDPAAAL</sequence>
<dbReference type="SUPFAM" id="SSF103473">
    <property type="entry name" value="MFS general substrate transporter"/>
    <property type="match status" value="1"/>
</dbReference>
<feature type="transmembrane region" description="Helical" evidence="7">
    <location>
        <begin position="39"/>
        <end position="57"/>
    </location>
</feature>
<dbReference type="PANTHER" id="PTHR42718">
    <property type="entry name" value="MAJOR FACILITATOR SUPERFAMILY MULTIDRUG TRANSPORTER MFSC"/>
    <property type="match status" value="1"/>
</dbReference>
<dbReference type="Pfam" id="PF07690">
    <property type="entry name" value="MFS_1"/>
    <property type="match status" value="1"/>
</dbReference>
<feature type="transmembrane region" description="Helical" evidence="7">
    <location>
        <begin position="6"/>
        <end position="27"/>
    </location>
</feature>
<dbReference type="GO" id="GO:0022857">
    <property type="term" value="F:transmembrane transporter activity"/>
    <property type="evidence" value="ECO:0007669"/>
    <property type="project" value="InterPro"/>
</dbReference>
<feature type="compositionally biased region" description="Low complexity" evidence="6">
    <location>
        <begin position="211"/>
        <end position="223"/>
    </location>
</feature>
<dbReference type="InterPro" id="IPR011701">
    <property type="entry name" value="MFS"/>
</dbReference>
<organism evidence="8">
    <name type="scientific">freshwater metagenome</name>
    <dbReference type="NCBI Taxonomy" id="449393"/>
    <lineage>
        <taxon>unclassified sequences</taxon>
        <taxon>metagenomes</taxon>
        <taxon>ecological metagenomes</taxon>
    </lineage>
</organism>
<evidence type="ECO:0000256" key="4">
    <source>
        <dbReference type="ARBA" id="ARBA00022989"/>
    </source>
</evidence>
<accession>A0A6J7EPT6</accession>
<feature type="region of interest" description="Disordered" evidence="6">
    <location>
        <begin position="211"/>
        <end position="231"/>
    </location>
</feature>
<evidence type="ECO:0000256" key="2">
    <source>
        <dbReference type="ARBA" id="ARBA00022448"/>
    </source>
</evidence>